<evidence type="ECO:0000313" key="2">
    <source>
        <dbReference type="Proteomes" id="UP000241074"/>
    </source>
</evidence>
<proteinExistence type="predicted"/>
<name>A0A2P1PY17_9GAMM</name>
<dbReference type="KEGG" id="xba:C7S18_22330"/>
<evidence type="ECO:0000313" key="1">
    <source>
        <dbReference type="EMBL" id="AVP99742.1"/>
    </source>
</evidence>
<accession>A0A2P1PY17</accession>
<dbReference type="Proteomes" id="UP000241074">
    <property type="component" value="Chromosome"/>
</dbReference>
<dbReference type="EMBL" id="CP027860">
    <property type="protein sequence ID" value="AVP99742.1"/>
    <property type="molecule type" value="Genomic_DNA"/>
</dbReference>
<sequence>MALAKVDRCDVTPTNLVARMSTGIALSVAPTCRRDSLQRESSDPSKQPGALWITPERAAILW</sequence>
<organism evidence="1 2">
    <name type="scientific">Ahniella affigens</name>
    <dbReference type="NCBI Taxonomy" id="2021234"/>
    <lineage>
        <taxon>Bacteria</taxon>
        <taxon>Pseudomonadati</taxon>
        <taxon>Pseudomonadota</taxon>
        <taxon>Gammaproteobacteria</taxon>
        <taxon>Lysobacterales</taxon>
        <taxon>Rhodanobacteraceae</taxon>
        <taxon>Ahniella</taxon>
    </lineage>
</organism>
<reference evidence="1 2" key="1">
    <citation type="submission" date="2018-03" db="EMBL/GenBank/DDBJ databases">
        <title>Ahniella affigens gen. nov., sp. nov., a gammaproteobacterium isolated from sandy soil near a stream.</title>
        <authorList>
            <person name="Ko Y."/>
            <person name="Kim J.-H."/>
        </authorList>
    </citation>
    <scope>NUCLEOTIDE SEQUENCE [LARGE SCALE GENOMIC DNA]</scope>
    <source>
        <strain evidence="1 2">D13</strain>
    </source>
</reference>
<dbReference type="AlphaFoldDB" id="A0A2P1PY17"/>
<gene>
    <name evidence="1" type="ORF">C7S18_22330</name>
</gene>
<keyword evidence="2" id="KW-1185">Reference proteome</keyword>
<protein>
    <submittedName>
        <fullName evidence="1">Uncharacterized protein</fullName>
    </submittedName>
</protein>
<reference evidence="1 2" key="2">
    <citation type="submission" date="2018-03" db="EMBL/GenBank/DDBJ databases">
        <authorList>
            <person name="Keele B.F."/>
        </authorList>
    </citation>
    <scope>NUCLEOTIDE SEQUENCE [LARGE SCALE GENOMIC DNA]</scope>
    <source>
        <strain evidence="1 2">D13</strain>
    </source>
</reference>